<name>A0AAW2GKZ2_9HYME</name>
<protein>
    <recommendedName>
        <fullName evidence="4">Secreted protein</fullName>
    </recommendedName>
</protein>
<dbReference type="EMBL" id="JADYXP020000003">
    <property type="protein sequence ID" value="KAL0127841.1"/>
    <property type="molecule type" value="Genomic_DNA"/>
</dbReference>
<dbReference type="Proteomes" id="UP001430953">
    <property type="component" value="Unassembled WGS sequence"/>
</dbReference>
<organism evidence="2 3">
    <name type="scientific">Cardiocondyla obscurior</name>
    <dbReference type="NCBI Taxonomy" id="286306"/>
    <lineage>
        <taxon>Eukaryota</taxon>
        <taxon>Metazoa</taxon>
        <taxon>Ecdysozoa</taxon>
        <taxon>Arthropoda</taxon>
        <taxon>Hexapoda</taxon>
        <taxon>Insecta</taxon>
        <taxon>Pterygota</taxon>
        <taxon>Neoptera</taxon>
        <taxon>Endopterygota</taxon>
        <taxon>Hymenoptera</taxon>
        <taxon>Apocrita</taxon>
        <taxon>Aculeata</taxon>
        <taxon>Formicoidea</taxon>
        <taxon>Formicidae</taxon>
        <taxon>Myrmicinae</taxon>
        <taxon>Cardiocondyla</taxon>
    </lineage>
</organism>
<evidence type="ECO:0000313" key="2">
    <source>
        <dbReference type="EMBL" id="KAL0127841.1"/>
    </source>
</evidence>
<dbReference type="AlphaFoldDB" id="A0AAW2GKZ2"/>
<evidence type="ECO:0000256" key="1">
    <source>
        <dbReference type="SAM" id="MobiDB-lite"/>
    </source>
</evidence>
<accession>A0AAW2GKZ2</accession>
<evidence type="ECO:0000313" key="3">
    <source>
        <dbReference type="Proteomes" id="UP001430953"/>
    </source>
</evidence>
<comment type="caution">
    <text evidence="2">The sequence shown here is derived from an EMBL/GenBank/DDBJ whole genome shotgun (WGS) entry which is preliminary data.</text>
</comment>
<evidence type="ECO:0008006" key="4">
    <source>
        <dbReference type="Google" id="ProtNLM"/>
    </source>
</evidence>
<feature type="compositionally biased region" description="Basic and acidic residues" evidence="1">
    <location>
        <begin position="44"/>
        <end position="72"/>
    </location>
</feature>
<keyword evidence="3" id="KW-1185">Reference proteome</keyword>
<proteinExistence type="predicted"/>
<feature type="region of interest" description="Disordered" evidence="1">
    <location>
        <begin position="33"/>
        <end position="72"/>
    </location>
</feature>
<sequence length="72" mass="8103">MSFFAVRPYLSTVFFIWGAVHGIVHRKSSSHSAFARLRSSTASDEGRREKRGGEQAPRRDSVGFGLDHHVCR</sequence>
<reference evidence="2 3" key="1">
    <citation type="submission" date="2023-03" db="EMBL/GenBank/DDBJ databases">
        <title>High recombination rates correlate with genetic variation in Cardiocondyla obscurior ants.</title>
        <authorList>
            <person name="Errbii M."/>
        </authorList>
    </citation>
    <scope>NUCLEOTIDE SEQUENCE [LARGE SCALE GENOMIC DNA]</scope>
    <source>
        <strain evidence="2">Alpha-2009</strain>
        <tissue evidence="2">Whole body</tissue>
    </source>
</reference>
<gene>
    <name evidence="2" type="ORF">PUN28_003233</name>
</gene>